<proteinExistence type="inferred from homology"/>
<keyword evidence="10" id="KW-1185">Reference proteome</keyword>
<keyword evidence="8" id="KW-0694">RNA-binding</keyword>
<reference evidence="9 10" key="1">
    <citation type="submission" date="2022-05" db="EMBL/GenBank/DDBJ databases">
        <authorList>
            <consortium name="Genoscope - CEA"/>
            <person name="William W."/>
        </authorList>
    </citation>
    <scope>NUCLEOTIDE SEQUENCE [LARGE SCALE GENOMIC DNA]</scope>
</reference>
<gene>
    <name evidence="9" type="ORF">PEVE_00011963</name>
</gene>
<evidence type="ECO:0008006" key="11">
    <source>
        <dbReference type="Google" id="ProtNLM"/>
    </source>
</evidence>
<evidence type="ECO:0000256" key="5">
    <source>
        <dbReference type="ARBA" id="ARBA00022679"/>
    </source>
</evidence>
<evidence type="ECO:0000256" key="8">
    <source>
        <dbReference type="ARBA" id="ARBA00022884"/>
    </source>
</evidence>
<evidence type="ECO:0000256" key="1">
    <source>
        <dbReference type="ARBA" id="ARBA00008115"/>
    </source>
</evidence>
<dbReference type="InterPro" id="IPR029026">
    <property type="entry name" value="tRNA_m1G_MTases_N"/>
</dbReference>
<dbReference type="Pfam" id="PF03587">
    <property type="entry name" value="EMG1"/>
    <property type="match status" value="1"/>
</dbReference>
<accession>A0ABN8RHT8</accession>
<protein>
    <recommendedName>
        <fullName evidence="11">Ribosomal RNA small subunit methyltransferase NEP1</fullName>
    </recommendedName>
</protein>
<name>A0ABN8RHT8_9CNID</name>
<keyword evidence="2" id="KW-0690">Ribosome biogenesis</keyword>
<comment type="caution">
    <text evidence="9">The sequence shown here is derived from an EMBL/GenBank/DDBJ whole genome shotgun (WGS) entry which is preliminary data.</text>
</comment>
<dbReference type="PANTHER" id="PTHR12636:SF5">
    <property type="entry name" value="RIBOSOMAL RNA SMALL SUBUNIT METHYLTRANSFERASE NEP1"/>
    <property type="match status" value="1"/>
</dbReference>
<evidence type="ECO:0000256" key="7">
    <source>
        <dbReference type="ARBA" id="ARBA00022730"/>
    </source>
</evidence>
<evidence type="ECO:0000256" key="4">
    <source>
        <dbReference type="ARBA" id="ARBA00022603"/>
    </source>
</evidence>
<keyword evidence="3" id="KW-0698">rRNA processing</keyword>
<evidence type="ECO:0000313" key="9">
    <source>
        <dbReference type="EMBL" id="CAH3178786.1"/>
    </source>
</evidence>
<comment type="similarity">
    <text evidence="1">Belongs to the class IV-like SAM-binding methyltransferase superfamily. RNA methyltransferase NEP1 family.</text>
</comment>
<keyword evidence="7" id="KW-0699">rRNA-binding</keyword>
<organism evidence="9 10">
    <name type="scientific">Porites evermanni</name>
    <dbReference type="NCBI Taxonomy" id="104178"/>
    <lineage>
        <taxon>Eukaryota</taxon>
        <taxon>Metazoa</taxon>
        <taxon>Cnidaria</taxon>
        <taxon>Anthozoa</taxon>
        <taxon>Hexacorallia</taxon>
        <taxon>Scleractinia</taxon>
        <taxon>Fungiina</taxon>
        <taxon>Poritidae</taxon>
        <taxon>Porites</taxon>
    </lineage>
</organism>
<sequence length="228" mass="25437">MADGENEFERPRKVPRTLKEKDSGKRLIVILEKASLEAVKNGKNFELLNCDRHKTIMKKNKKDPASARPDIAHQCLLMLMDSPLNKAGLLQVYIHTEKNVLIEINPHTRIPRTFDRFCGLMVQLLHKLSIHAADGPQKLLKVIKNPVTDHLPTGCKKVGTSFHSDNLVKLKDVIPKDEPIVFVVGAMAHGSIDVPYVEETVAISQYPLSGALTCSKICTAFEEAWGIL</sequence>
<keyword evidence="6" id="KW-0949">S-adenosyl-L-methionine</keyword>
<dbReference type="InterPro" id="IPR029028">
    <property type="entry name" value="Alpha/beta_knot_MTases"/>
</dbReference>
<dbReference type="Gene3D" id="3.40.1280.10">
    <property type="match status" value="1"/>
</dbReference>
<evidence type="ECO:0000313" key="10">
    <source>
        <dbReference type="Proteomes" id="UP001159427"/>
    </source>
</evidence>
<dbReference type="Proteomes" id="UP001159427">
    <property type="component" value="Unassembled WGS sequence"/>
</dbReference>
<dbReference type="CDD" id="cd18088">
    <property type="entry name" value="Nep1-like"/>
    <property type="match status" value="1"/>
</dbReference>
<evidence type="ECO:0000256" key="6">
    <source>
        <dbReference type="ARBA" id="ARBA00022691"/>
    </source>
</evidence>
<dbReference type="InterPro" id="IPR005304">
    <property type="entry name" value="Rbsml_bgen_MeTrfase_EMG1/NEP1"/>
</dbReference>
<evidence type="ECO:0000256" key="2">
    <source>
        <dbReference type="ARBA" id="ARBA00022517"/>
    </source>
</evidence>
<keyword evidence="5" id="KW-0808">Transferase</keyword>
<dbReference type="SUPFAM" id="SSF75217">
    <property type="entry name" value="alpha/beta knot"/>
    <property type="match status" value="1"/>
</dbReference>
<evidence type="ECO:0000256" key="3">
    <source>
        <dbReference type="ARBA" id="ARBA00022552"/>
    </source>
</evidence>
<dbReference type="PANTHER" id="PTHR12636">
    <property type="entry name" value="NEP1/MRA1"/>
    <property type="match status" value="1"/>
</dbReference>
<keyword evidence="4" id="KW-0489">Methyltransferase</keyword>
<dbReference type="EMBL" id="CALNXI010001875">
    <property type="protein sequence ID" value="CAH3178786.1"/>
    <property type="molecule type" value="Genomic_DNA"/>
</dbReference>